<dbReference type="InterPro" id="IPR001138">
    <property type="entry name" value="Zn2Cys6_DnaBD"/>
</dbReference>
<dbReference type="EMBL" id="JAQJAC010000010">
    <property type="protein sequence ID" value="KAJ5568101.1"/>
    <property type="molecule type" value="Genomic_DNA"/>
</dbReference>
<dbReference type="GO" id="GO:0000976">
    <property type="term" value="F:transcription cis-regulatory region binding"/>
    <property type="evidence" value="ECO:0007669"/>
    <property type="project" value="TreeGrafter"/>
</dbReference>
<name>A0AAD6GK69_9EURO</name>
<reference evidence="8 9" key="1">
    <citation type="journal article" date="2023" name="IMA Fungus">
        <title>Comparative genomic study of the Penicillium genus elucidates a diverse pangenome and 15 lateral gene transfer events.</title>
        <authorList>
            <person name="Petersen C."/>
            <person name="Sorensen T."/>
            <person name="Nielsen M.R."/>
            <person name="Sondergaard T.E."/>
            <person name="Sorensen J.L."/>
            <person name="Fitzpatrick D.A."/>
            <person name="Frisvad J.C."/>
            <person name="Nielsen K.L."/>
        </authorList>
    </citation>
    <scope>NUCLEOTIDE SEQUENCE [LARGE SCALE GENOMIC DNA]</scope>
    <source>
        <strain evidence="8 9">IBT 29057</strain>
    </source>
</reference>
<dbReference type="PANTHER" id="PTHR31845">
    <property type="entry name" value="FINGER DOMAIN PROTEIN, PUTATIVE-RELATED"/>
    <property type="match status" value="1"/>
</dbReference>
<dbReference type="GO" id="GO:0005634">
    <property type="term" value="C:nucleus"/>
    <property type="evidence" value="ECO:0007669"/>
    <property type="project" value="UniProtKB-SubCell"/>
</dbReference>
<dbReference type="GO" id="GO:0008270">
    <property type="term" value="F:zinc ion binding"/>
    <property type="evidence" value="ECO:0007669"/>
    <property type="project" value="InterPro"/>
</dbReference>
<dbReference type="GO" id="GO:0000981">
    <property type="term" value="F:DNA-binding transcription factor activity, RNA polymerase II-specific"/>
    <property type="evidence" value="ECO:0007669"/>
    <property type="project" value="InterPro"/>
</dbReference>
<dbReference type="Gene3D" id="4.10.240.10">
    <property type="entry name" value="Zn(2)-C6 fungal-type DNA-binding domain"/>
    <property type="match status" value="1"/>
</dbReference>
<dbReference type="InterPro" id="IPR036864">
    <property type="entry name" value="Zn2-C6_fun-type_DNA-bd_sf"/>
</dbReference>
<dbReference type="InterPro" id="IPR051089">
    <property type="entry name" value="prtT"/>
</dbReference>
<organism evidence="8 9">
    <name type="scientific">Penicillium hetheringtonii</name>
    <dbReference type="NCBI Taxonomy" id="911720"/>
    <lineage>
        <taxon>Eukaryota</taxon>
        <taxon>Fungi</taxon>
        <taxon>Dikarya</taxon>
        <taxon>Ascomycota</taxon>
        <taxon>Pezizomycotina</taxon>
        <taxon>Eurotiomycetes</taxon>
        <taxon>Eurotiomycetidae</taxon>
        <taxon>Eurotiales</taxon>
        <taxon>Aspergillaceae</taxon>
        <taxon>Penicillium</taxon>
    </lineage>
</organism>
<evidence type="ECO:0000256" key="1">
    <source>
        <dbReference type="ARBA" id="ARBA00004123"/>
    </source>
</evidence>
<keyword evidence="9" id="KW-1185">Reference proteome</keyword>
<evidence type="ECO:0000256" key="2">
    <source>
        <dbReference type="ARBA" id="ARBA00023015"/>
    </source>
</evidence>
<keyword evidence="4" id="KW-0804">Transcription</keyword>
<comment type="caution">
    <text evidence="8">The sequence shown here is derived from an EMBL/GenBank/DDBJ whole genome shotgun (WGS) entry which is preliminary data.</text>
</comment>
<feature type="compositionally biased region" description="Polar residues" evidence="6">
    <location>
        <begin position="138"/>
        <end position="149"/>
    </location>
</feature>
<gene>
    <name evidence="8" type="ORF">N7450_010587</name>
</gene>
<keyword evidence="2" id="KW-0805">Transcription regulation</keyword>
<dbReference type="PANTHER" id="PTHR31845:SF10">
    <property type="entry name" value="ZN(II)2CYS6 TRANSCRIPTION FACTOR (EUROFUNG)"/>
    <property type="match status" value="1"/>
</dbReference>
<feature type="domain" description="Zn(2)-C6 fungal-type" evidence="7">
    <location>
        <begin position="53"/>
        <end position="84"/>
    </location>
</feature>
<comment type="subcellular location">
    <subcellularLocation>
        <location evidence="1">Nucleus</location>
    </subcellularLocation>
</comment>
<proteinExistence type="predicted"/>
<evidence type="ECO:0000313" key="8">
    <source>
        <dbReference type="EMBL" id="KAJ5568101.1"/>
    </source>
</evidence>
<evidence type="ECO:0000259" key="7">
    <source>
        <dbReference type="PROSITE" id="PS50048"/>
    </source>
</evidence>
<dbReference type="SUPFAM" id="SSF57701">
    <property type="entry name" value="Zn2/Cys6 DNA-binding domain"/>
    <property type="match status" value="1"/>
</dbReference>
<sequence>MPSIPDRPIRYPPAGPFITQNCRPARSDGRSVPRPTSYINIMSTASPIVKRRACVACTNAKAKCTPQAVNLCQRCARLGKSCTYLDLPQTRKKHKAAPSRVALLEGQVGQLTSQLSALTRQNDHSRRISPGTPVDVSKSLTNGSSSSQGPGLESADISILLDAAKDPSHGLAPQTRSGLAGQPSLVDRGLLSESEAENLIQTFRVALVPKFPFVLIASTETATRLRKREPFLFSCVVGATIGSSHPLRKKVTEEVMKHITLRVVERSQRNLELLRGLLVYSAWYTYPAERYHPQLLLLIQFCVSILYDLGLHRKPNLSLDEQRALLGTYWLSASTLGRPITVKHDSRIDECIENLASTENLSDRMIAPFIQLQSFLIIMDDTYASMHARGGRTLIQVIRESLQRQLDSTKARIEQNIPFFPSPLGPLRNAICTELLYAEMRLEELALREQLWTGESSSAVRINMLMAMIQRGKEVISTIRTLPESEIAQMTIITSAHICAAVGYIPTAVLSILNILTASEGSITDTEVQAILEAADYPHVVTELANALDTRLFGMSPADKEWDITGSLCSKMRLLARCYPYQVKAIVGSTSSKDAGQGTAMIGADHPQEDPMVPQLWSSIDGNDGNLEDMLPIDEIQWESLLSDFTGFN</sequence>
<dbReference type="CDD" id="cd00067">
    <property type="entry name" value="GAL4"/>
    <property type="match status" value="1"/>
</dbReference>
<evidence type="ECO:0000256" key="3">
    <source>
        <dbReference type="ARBA" id="ARBA00023125"/>
    </source>
</evidence>
<dbReference type="PROSITE" id="PS00463">
    <property type="entry name" value="ZN2_CY6_FUNGAL_1"/>
    <property type="match status" value="1"/>
</dbReference>
<evidence type="ECO:0000256" key="5">
    <source>
        <dbReference type="ARBA" id="ARBA00023242"/>
    </source>
</evidence>
<evidence type="ECO:0000313" key="9">
    <source>
        <dbReference type="Proteomes" id="UP001216150"/>
    </source>
</evidence>
<evidence type="ECO:0000256" key="4">
    <source>
        <dbReference type="ARBA" id="ARBA00023163"/>
    </source>
</evidence>
<protein>
    <recommendedName>
        <fullName evidence="7">Zn(2)-C6 fungal-type domain-containing protein</fullName>
    </recommendedName>
</protein>
<dbReference type="PROSITE" id="PS50048">
    <property type="entry name" value="ZN2_CY6_FUNGAL_2"/>
    <property type="match status" value="1"/>
</dbReference>
<evidence type="ECO:0000256" key="6">
    <source>
        <dbReference type="SAM" id="MobiDB-lite"/>
    </source>
</evidence>
<dbReference type="Proteomes" id="UP001216150">
    <property type="component" value="Unassembled WGS sequence"/>
</dbReference>
<accession>A0AAD6GK69</accession>
<dbReference type="AlphaFoldDB" id="A0AAD6GK69"/>
<dbReference type="CDD" id="cd12148">
    <property type="entry name" value="fungal_TF_MHR"/>
    <property type="match status" value="1"/>
</dbReference>
<feature type="region of interest" description="Disordered" evidence="6">
    <location>
        <begin position="117"/>
        <end position="151"/>
    </location>
</feature>
<keyword evidence="5" id="KW-0539">Nucleus</keyword>
<keyword evidence="3" id="KW-0238">DNA-binding</keyword>